<evidence type="ECO:0000313" key="3">
    <source>
        <dbReference type="Proteomes" id="UP000708208"/>
    </source>
</evidence>
<keyword evidence="1" id="KW-0812">Transmembrane</keyword>
<keyword evidence="1" id="KW-0472">Membrane</keyword>
<reference evidence="2" key="1">
    <citation type="submission" date="2021-06" db="EMBL/GenBank/DDBJ databases">
        <authorList>
            <person name="Hodson N. C."/>
            <person name="Mongue J. A."/>
            <person name="Jaron S. K."/>
        </authorList>
    </citation>
    <scope>NUCLEOTIDE SEQUENCE</scope>
</reference>
<sequence length="69" mass="8031">MIRGKEYEAITRPLIRRALRAAAFTVLPKDEQEQYDLKYGDEYSCILRPPIFMLGISILELALFIYHAV</sequence>
<organism evidence="2 3">
    <name type="scientific">Allacma fusca</name>
    <dbReference type="NCBI Taxonomy" id="39272"/>
    <lineage>
        <taxon>Eukaryota</taxon>
        <taxon>Metazoa</taxon>
        <taxon>Ecdysozoa</taxon>
        <taxon>Arthropoda</taxon>
        <taxon>Hexapoda</taxon>
        <taxon>Collembola</taxon>
        <taxon>Symphypleona</taxon>
        <taxon>Sminthuridae</taxon>
        <taxon>Allacma</taxon>
    </lineage>
</organism>
<name>A0A8J2PSQ7_9HEXA</name>
<keyword evidence="1" id="KW-1133">Transmembrane helix</keyword>
<evidence type="ECO:0000256" key="1">
    <source>
        <dbReference type="SAM" id="Phobius"/>
    </source>
</evidence>
<dbReference type="EMBL" id="CAJVCH010539345">
    <property type="protein sequence ID" value="CAG7826316.1"/>
    <property type="molecule type" value="Genomic_DNA"/>
</dbReference>
<keyword evidence="3" id="KW-1185">Reference proteome</keyword>
<proteinExistence type="predicted"/>
<gene>
    <name evidence="2" type="ORF">AFUS01_LOCUS36373</name>
</gene>
<evidence type="ECO:0000313" key="2">
    <source>
        <dbReference type="EMBL" id="CAG7826316.1"/>
    </source>
</evidence>
<dbReference type="Proteomes" id="UP000708208">
    <property type="component" value="Unassembled WGS sequence"/>
</dbReference>
<protein>
    <submittedName>
        <fullName evidence="2">Uncharacterized protein</fullName>
    </submittedName>
</protein>
<dbReference type="AlphaFoldDB" id="A0A8J2PSQ7"/>
<feature type="non-terminal residue" evidence="2">
    <location>
        <position position="1"/>
    </location>
</feature>
<comment type="caution">
    <text evidence="2">The sequence shown here is derived from an EMBL/GenBank/DDBJ whole genome shotgun (WGS) entry which is preliminary data.</text>
</comment>
<feature type="transmembrane region" description="Helical" evidence="1">
    <location>
        <begin position="51"/>
        <end position="68"/>
    </location>
</feature>
<accession>A0A8J2PSQ7</accession>